<feature type="transmembrane region" description="Helical" evidence="1">
    <location>
        <begin position="51"/>
        <end position="71"/>
    </location>
</feature>
<feature type="transmembrane region" description="Helical" evidence="1">
    <location>
        <begin position="92"/>
        <end position="114"/>
    </location>
</feature>
<feature type="transmembrane region" description="Helical" evidence="1">
    <location>
        <begin position="26"/>
        <end position="45"/>
    </location>
</feature>
<gene>
    <name evidence="2" type="ORF">PSDVSF_15730</name>
</gene>
<reference evidence="2" key="1">
    <citation type="journal article" date="2022" name="Arch. Microbiol.">
        <title>Pseudodesulfovibrio sediminis sp. nov., a mesophilic and neutrophilic sulfate-reducing bacterium isolated from sediment of a brackish lake.</title>
        <authorList>
            <person name="Takahashi A."/>
            <person name="Kojima H."/>
            <person name="Watanabe M."/>
            <person name="Fukui M."/>
        </authorList>
    </citation>
    <scope>NUCLEOTIDE SEQUENCE</scope>
    <source>
        <strain evidence="2">SF6</strain>
    </source>
</reference>
<accession>A0ABM7P5Z4</accession>
<evidence type="ECO:0000256" key="1">
    <source>
        <dbReference type="SAM" id="Phobius"/>
    </source>
</evidence>
<dbReference type="EMBL" id="AP024485">
    <property type="protein sequence ID" value="BCS88331.1"/>
    <property type="molecule type" value="Genomic_DNA"/>
</dbReference>
<feature type="transmembrane region" description="Helical" evidence="1">
    <location>
        <begin position="195"/>
        <end position="214"/>
    </location>
</feature>
<proteinExistence type="predicted"/>
<keyword evidence="1" id="KW-0472">Membrane</keyword>
<sequence length="254" mass="28401">MTLILTVIAPEKPFAFTSKARRLTHFCVYVGLFTLLACILPIFPAKKNLDYTWAAGLAPLALFPLMVQSIRPPIKLIAIPKSRDSRWRHLKYSGIYSLVLLLLGIAVAAYAMTIGPKRIDSANFTVLIYATAAILYGVHLILLHRIIVIKPHSRFDAMPAMARYKRLAAYIITYAAIDILGPWIISEYWQWQSDIFANCSLAIVITFFFCAAYGTDGTPFKGVTIFSGPIQAHKEGANSSIRRRLKEIHANTEV</sequence>
<keyword evidence="3" id="KW-1185">Reference proteome</keyword>
<evidence type="ECO:0008006" key="4">
    <source>
        <dbReference type="Google" id="ProtNLM"/>
    </source>
</evidence>
<keyword evidence="1" id="KW-1133">Transmembrane helix</keyword>
<name>A0ABM7P5Z4_9BACT</name>
<protein>
    <recommendedName>
        <fullName evidence="4">Frag1/DRAM/Sfk1 family protein</fullName>
    </recommendedName>
</protein>
<evidence type="ECO:0000313" key="2">
    <source>
        <dbReference type="EMBL" id="BCS88331.1"/>
    </source>
</evidence>
<keyword evidence="1" id="KW-0812">Transmembrane</keyword>
<feature type="transmembrane region" description="Helical" evidence="1">
    <location>
        <begin position="126"/>
        <end position="147"/>
    </location>
</feature>
<feature type="transmembrane region" description="Helical" evidence="1">
    <location>
        <begin position="167"/>
        <end position="189"/>
    </location>
</feature>
<evidence type="ECO:0000313" key="3">
    <source>
        <dbReference type="Proteomes" id="UP001053296"/>
    </source>
</evidence>
<organism evidence="2 3">
    <name type="scientific">Pseudodesulfovibrio sediminis</name>
    <dbReference type="NCBI Taxonomy" id="2810563"/>
    <lineage>
        <taxon>Bacteria</taxon>
        <taxon>Pseudomonadati</taxon>
        <taxon>Thermodesulfobacteriota</taxon>
        <taxon>Desulfovibrionia</taxon>
        <taxon>Desulfovibrionales</taxon>
        <taxon>Desulfovibrionaceae</taxon>
    </lineage>
</organism>
<dbReference type="Proteomes" id="UP001053296">
    <property type="component" value="Chromosome"/>
</dbReference>